<feature type="compositionally biased region" description="Low complexity" evidence="1">
    <location>
        <begin position="116"/>
        <end position="129"/>
    </location>
</feature>
<reference evidence="3 4" key="1">
    <citation type="submission" date="2014-03" db="EMBL/GenBank/DDBJ databases">
        <title>Draft genome of the hookworm Oesophagostomum dentatum.</title>
        <authorList>
            <person name="Mitreva M."/>
        </authorList>
    </citation>
    <scope>NUCLEOTIDE SEQUENCE [LARGE SCALE GENOMIC DNA]</scope>
    <source>
        <strain evidence="3 4">OD-Hann</strain>
    </source>
</reference>
<feature type="region of interest" description="Disordered" evidence="1">
    <location>
        <begin position="370"/>
        <end position="416"/>
    </location>
</feature>
<dbReference type="PANTHER" id="PTHR35193">
    <property type="entry name" value="MUCIN 13A, CELL SURFACE-ASSOCIATED-RELATED"/>
    <property type="match status" value="1"/>
</dbReference>
<dbReference type="CDD" id="cd01099">
    <property type="entry name" value="PAN_AP_HGF"/>
    <property type="match status" value="2"/>
</dbReference>
<proteinExistence type="predicted"/>
<keyword evidence="4" id="KW-1185">Reference proteome</keyword>
<evidence type="ECO:0000259" key="2">
    <source>
        <dbReference type="PROSITE" id="PS50948"/>
    </source>
</evidence>
<protein>
    <submittedName>
        <fullName evidence="3">PAN domain protein</fullName>
    </submittedName>
</protein>
<dbReference type="PROSITE" id="PS50948">
    <property type="entry name" value="PAN"/>
    <property type="match status" value="3"/>
</dbReference>
<feature type="compositionally biased region" description="Basic and acidic residues" evidence="1">
    <location>
        <begin position="289"/>
        <end position="298"/>
    </location>
</feature>
<feature type="region of interest" description="Disordered" evidence="1">
    <location>
        <begin position="115"/>
        <end position="137"/>
    </location>
</feature>
<feature type="compositionally biased region" description="Polar residues" evidence="1">
    <location>
        <begin position="245"/>
        <end position="255"/>
    </location>
</feature>
<dbReference type="SUPFAM" id="SSF57414">
    <property type="entry name" value="Hairpin loop containing domain-like"/>
    <property type="match status" value="2"/>
</dbReference>
<dbReference type="Gene3D" id="3.50.4.10">
    <property type="entry name" value="Hepatocyte Growth Factor"/>
    <property type="match status" value="2"/>
</dbReference>
<sequence length="584" mass="64977">MSATSLSVTQGCFEEIPGYMMVNVAGGLEHDVSVEECKCYCANSKTSRRYAFDCLSATYYHDERDCILNLDDRNRSPQLLERQDELNVTYIGPTCGKDETIASLANGMLDSTCKKASPSTTTTQRPATATRKRKPGANSDECFLEFNDFVLEGTALAIETTVSAQECKCRCLRGESKYGEACQSFEYYFDSNTCLINKQNRFSNPESFNFVPSAQPRSYFEHKCVTRDDVLTKYLSDYCPNESSDLQNNNVSVESTPKEREDPDKAAEEEEEEDRRTHSSSTSGALTDVKSEEVDKPFPKNKPSLIDGDAVHTEWTTTSATTAATTTPFPETIATTSFPFPKMVTMVYERKNSGPPLWNNDNRGRTDAIEEEHKRSRTAPPFTIPEAESEESPTAQKVTKNPSTTTPSPTTAKRPNVKRYVVRAYVNRNIPETDGLDEREFDKIVELELPDDYKGDPSKFVPPVDSEDVVVQWPSRLSGTTPKPSDYTAPSALVYPSVGHCTYSAMYQTAFQGTKLIRSIYVKTPADCFAACYAHGCRSANLISTGKMNTCELFRDSVIDYRSIGTIAYDGSTVYFDGIKCDGP</sequence>
<feature type="region of interest" description="Disordered" evidence="1">
    <location>
        <begin position="245"/>
        <end position="309"/>
    </location>
</feature>
<dbReference type="InterPro" id="IPR003609">
    <property type="entry name" value="Pan_app"/>
</dbReference>
<gene>
    <name evidence="3" type="ORF">OESDEN_00549</name>
</gene>
<dbReference type="Proteomes" id="UP000053660">
    <property type="component" value="Unassembled WGS sequence"/>
</dbReference>
<feature type="compositionally biased region" description="Basic and acidic residues" evidence="1">
    <location>
        <begin position="256"/>
        <end position="266"/>
    </location>
</feature>
<dbReference type="SMART" id="SM00473">
    <property type="entry name" value="PAN_AP"/>
    <property type="match status" value="3"/>
</dbReference>
<feature type="domain" description="Apple" evidence="2">
    <location>
        <begin position="142"/>
        <end position="224"/>
    </location>
</feature>
<feature type="compositionally biased region" description="Low complexity" evidence="1">
    <location>
        <begin position="402"/>
        <end position="411"/>
    </location>
</feature>
<name>A0A0B1TVI4_OESDE</name>
<evidence type="ECO:0000256" key="1">
    <source>
        <dbReference type="SAM" id="MobiDB-lite"/>
    </source>
</evidence>
<dbReference type="OrthoDB" id="5869676at2759"/>
<evidence type="ECO:0000313" key="3">
    <source>
        <dbReference type="EMBL" id="KHJ99470.1"/>
    </source>
</evidence>
<dbReference type="PANTHER" id="PTHR35193:SF5">
    <property type="entry name" value="FLOCCULATION PROTEIN FLO11"/>
    <property type="match status" value="1"/>
</dbReference>
<dbReference type="Pfam" id="PF00024">
    <property type="entry name" value="PAN_1"/>
    <property type="match status" value="2"/>
</dbReference>
<dbReference type="EMBL" id="KN549219">
    <property type="protein sequence ID" value="KHJ99470.1"/>
    <property type="molecule type" value="Genomic_DNA"/>
</dbReference>
<organism evidence="3 4">
    <name type="scientific">Oesophagostomum dentatum</name>
    <name type="common">Nodular worm</name>
    <dbReference type="NCBI Taxonomy" id="61180"/>
    <lineage>
        <taxon>Eukaryota</taxon>
        <taxon>Metazoa</taxon>
        <taxon>Ecdysozoa</taxon>
        <taxon>Nematoda</taxon>
        <taxon>Chromadorea</taxon>
        <taxon>Rhabditida</taxon>
        <taxon>Rhabditina</taxon>
        <taxon>Rhabditomorpha</taxon>
        <taxon>Strongyloidea</taxon>
        <taxon>Strongylidae</taxon>
        <taxon>Oesophagostomum</taxon>
    </lineage>
</organism>
<feature type="compositionally biased region" description="Polar residues" evidence="1">
    <location>
        <begin position="392"/>
        <end position="401"/>
    </location>
</feature>
<dbReference type="AlphaFoldDB" id="A0A0B1TVI4"/>
<feature type="domain" description="Apple" evidence="2">
    <location>
        <begin position="501"/>
        <end position="581"/>
    </location>
</feature>
<evidence type="ECO:0000313" key="4">
    <source>
        <dbReference type="Proteomes" id="UP000053660"/>
    </source>
</evidence>
<feature type="domain" description="Apple" evidence="2">
    <location>
        <begin position="12"/>
        <end position="95"/>
    </location>
</feature>
<accession>A0A0B1TVI4</accession>